<evidence type="ECO:0000256" key="4">
    <source>
        <dbReference type="SAM" id="MobiDB-lite"/>
    </source>
</evidence>
<evidence type="ECO:0000313" key="7">
    <source>
        <dbReference type="EMBL" id="TWH67241.1"/>
    </source>
</evidence>
<dbReference type="InterPro" id="IPR010998">
    <property type="entry name" value="Integrase_recombinase_N"/>
</dbReference>
<reference evidence="7 8" key="1">
    <citation type="submission" date="2019-07" db="EMBL/GenBank/DDBJ databases">
        <title>R&amp;d 2014.</title>
        <authorList>
            <person name="Klenk H.-P."/>
        </authorList>
    </citation>
    <scope>NUCLEOTIDE SEQUENCE [LARGE SCALE GENOMIC DNA]</scope>
    <source>
        <strain evidence="7 8">DSM 43868</strain>
    </source>
</reference>
<evidence type="ECO:0000256" key="2">
    <source>
        <dbReference type="ARBA" id="ARBA00023172"/>
    </source>
</evidence>
<name>A0A562I8B2_MICOL</name>
<dbReference type="GO" id="GO:0006310">
    <property type="term" value="P:DNA recombination"/>
    <property type="evidence" value="ECO:0007669"/>
    <property type="project" value="UniProtKB-KW"/>
</dbReference>
<dbReference type="Gene3D" id="1.10.443.10">
    <property type="entry name" value="Intergrase catalytic core"/>
    <property type="match status" value="1"/>
</dbReference>
<dbReference type="PROSITE" id="PS51900">
    <property type="entry name" value="CB"/>
    <property type="match status" value="1"/>
</dbReference>
<evidence type="ECO:0000259" key="5">
    <source>
        <dbReference type="PROSITE" id="PS51898"/>
    </source>
</evidence>
<accession>A0A562I8B2</accession>
<keyword evidence="2" id="KW-0233">DNA recombination</keyword>
<dbReference type="GO" id="GO:0015074">
    <property type="term" value="P:DNA integration"/>
    <property type="evidence" value="ECO:0007669"/>
    <property type="project" value="InterPro"/>
</dbReference>
<dbReference type="InterPro" id="IPR011010">
    <property type="entry name" value="DNA_brk_join_enz"/>
</dbReference>
<dbReference type="PROSITE" id="PS51898">
    <property type="entry name" value="TYR_RECOMBINASE"/>
    <property type="match status" value="1"/>
</dbReference>
<dbReference type="InterPro" id="IPR013762">
    <property type="entry name" value="Integrase-like_cat_sf"/>
</dbReference>
<keyword evidence="8" id="KW-1185">Reference proteome</keyword>
<evidence type="ECO:0000256" key="1">
    <source>
        <dbReference type="ARBA" id="ARBA00023125"/>
    </source>
</evidence>
<dbReference type="PANTHER" id="PTHR30349:SF91">
    <property type="entry name" value="INTA PROTEIN"/>
    <property type="match status" value="1"/>
</dbReference>
<gene>
    <name evidence="7" type="ORF">JD77_02213</name>
</gene>
<dbReference type="GO" id="GO:0003677">
    <property type="term" value="F:DNA binding"/>
    <property type="evidence" value="ECO:0007669"/>
    <property type="project" value="UniProtKB-UniRule"/>
</dbReference>
<proteinExistence type="predicted"/>
<dbReference type="Gene3D" id="1.10.150.130">
    <property type="match status" value="1"/>
</dbReference>
<comment type="caution">
    <text evidence="7">The sequence shown here is derived from an EMBL/GenBank/DDBJ whole genome shotgun (WGS) entry which is preliminary data.</text>
</comment>
<sequence>MAGTGKIYKRCGCRDAVSSKRLEQHCPRLSERGHGSWYFDCSAADAFGGPARARRGGFPSKAAAGRARDEWLTRTGEARTARGWTLERWLRYWLSTRTKIRPTTKAAYTRDVEQFLIPHLGRITLEDLNIRRIRKGFDEIAQSTNGRGQPQTPSCLHHLRTTLRAALNLAVRDGLLEANPIRHLELPSYRKPHAQVWTPARVAEWRATGRHPAVAVWTAPYLAAFLDAVTADRLFALWWLIALRGLRRGEACGLRWSDIDLDHGVLFIVRNRATVGYHVIEGEPKSAAGMRAVALDKHTVAVLREHLRRQHLNQAARTVAGKPCYDSGYVFIRPDGRPLHPQYATRHFARLVKRADLPPIRLHDLRHGAASLAHEAGADLKTVQDLLGHASILTTADTYTTVLPPAQRHCAEATARLVLAAARRTRERIRKTAGRNRPARRPHNKRRTAKKR</sequence>
<dbReference type="InterPro" id="IPR044068">
    <property type="entry name" value="CB"/>
</dbReference>
<dbReference type="CDD" id="cd01189">
    <property type="entry name" value="INT_ICEBs1_C_like"/>
    <property type="match status" value="1"/>
</dbReference>
<evidence type="ECO:0000256" key="3">
    <source>
        <dbReference type="PROSITE-ProRule" id="PRU01248"/>
    </source>
</evidence>
<organism evidence="7 8">
    <name type="scientific">Micromonospora olivasterospora</name>
    <dbReference type="NCBI Taxonomy" id="1880"/>
    <lineage>
        <taxon>Bacteria</taxon>
        <taxon>Bacillati</taxon>
        <taxon>Actinomycetota</taxon>
        <taxon>Actinomycetes</taxon>
        <taxon>Micromonosporales</taxon>
        <taxon>Micromonosporaceae</taxon>
        <taxon>Micromonospora</taxon>
    </lineage>
</organism>
<dbReference type="InterPro" id="IPR002104">
    <property type="entry name" value="Integrase_catalytic"/>
</dbReference>
<evidence type="ECO:0000259" key="6">
    <source>
        <dbReference type="PROSITE" id="PS51900"/>
    </source>
</evidence>
<feature type="region of interest" description="Disordered" evidence="4">
    <location>
        <begin position="427"/>
        <end position="452"/>
    </location>
</feature>
<protein>
    <submittedName>
        <fullName evidence="7">Site-specific recombinase XerD</fullName>
    </submittedName>
</protein>
<dbReference type="RefSeq" id="WP_246140613.1">
    <property type="nucleotide sequence ID" value="NZ_BAAATQ010000035.1"/>
</dbReference>
<feature type="domain" description="Core-binding (CB)" evidence="6">
    <location>
        <begin position="84"/>
        <end position="171"/>
    </location>
</feature>
<dbReference type="Pfam" id="PF00589">
    <property type="entry name" value="Phage_integrase"/>
    <property type="match status" value="1"/>
</dbReference>
<dbReference type="SUPFAM" id="SSF56349">
    <property type="entry name" value="DNA breaking-rejoining enzymes"/>
    <property type="match status" value="1"/>
</dbReference>
<evidence type="ECO:0000313" key="8">
    <source>
        <dbReference type="Proteomes" id="UP000319825"/>
    </source>
</evidence>
<dbReference type="InterPro" id="IPR050090">
    <property type="entry name" value="Tyrosine_recombinase_XerCD"/>
</dbReference>
<dbReference type="AlphaFoldDB" id="A0A562I8B2"/>
<dbReference type="Proteomes" id="UP000319825">
    <property type="component" value="Unassembled WGS sequence"/>
</dbReference>
<dbReference type="EMBL" id="VLKE01000001">
    <property type="protein sequence ID" value="TWH67241.1"/>
    <property type="molecule type" value="Genomic_DNA"/>
</dbReference>
<dbReference type="PANTHER" id="PTHR30349">
    <property type="entry name" value="PHAGE INTEGRASE-RELATED"/>
    <property type="match status" value="1"/>
</dbReference>
<keyword evidence="1 3" id="KW-0238">DNA-binding</keyword>
<feature type="domain" description="Tyr recombinase" evidence="5">
    <location>
        <begin position="212"/>
        <end position="412"/>
    </location>
</feature>